<dbReference type="PANTHER" id="PTHR43591">
    <property type="entry name" value="METHYLTRANSFERASE"/>
    <property type="match status" value="1"/>
</dbReference>
<dbReference type="OrthoDB" id="3647at2759"/>
<name>A0A9P9E0R3_9PLEO</name>
<dbReference type="Gene3D" id="3.40.50.150">
    <property type="entry name" value="Vaccinia Virus protein VP39"/>
    <property type="match status" value="1"/>
</dbReference>
<reference evidence="1" key="1">
    <citation type="journal article" date="2021" name="Nat. Commun.">
        <title>Genetic determinants of endophytism in the Arabidopsis root mycobiome.</title>
        <authorList>
            <person name="Mesny F."/>
            <person name="Miyauchi S."/>
            <person name="Thiergart T."/>
            <person name="Pickel B."/>
            <person name="Atanasova L."/>
            <person name="Karlsson M."/>
            <person name="Huettel B."/>
            <person name="Barry K.W."/>
            <person name="Haridas S."/>
            <person name="Chen C."/>
            <person name="Bauer D."/>
            <person name="Andreopoulos W."/>
            <person name="Pangilinan J."/>
            <person name="LaButti K."/>
            <person name="Riley R."/>
            <person name="Lipzen A."/>
            <person name="Clum A."/>
            <person name="Drula E."/>
            <person name="Henrissat B."/>
            <person name="Kohler A."/>
            <person name="Grigoriev I.V."/>
            <person name="Martin F.M."/>
            <person name="Hacquard S."/>
        </authorList>
    </citation>
    <scope>NUCLEOTIDE SEQUENCE</scope>
    <source>
        <strain evidence="1">MPI-CAGE-CH-0243</strain>
    </source>
</reference>
<dbReference type="SUPFAM" id="SSF53335">
    <property type="entry name" value="S-adenosyl-L-methionine-dependent methyltransferases"/>
    <property type="match status" value="1"/>
</dbReference>
<protein>
    <submittedName>
        <fullName evidence="1">S-adenosyl-L-methionine-dependent methyltransferase</fullName>
    </submittedName>
</protein>
<sequence length="242" mass="27118">MSSEGKEIPDVGTISDWFENRPINRENRQKLAESIRSKLPVFSAEWKISTDGKTTRKSARMLDYACGPGLFSRLFAPYVSSIHAIDLSPGMIKRYKDNLPSFEIDSDKVVVEQGDLLSNPVRPPSLDSDEYREFDVITVGSALRHFSSARDAIHLLGLHLKIGGVLLIQDLHRILGADNDETSKNIKSKPQGLRKEEMEEMMAAAGLVDFRFELLPENFSVELLDEKVVVVENFVAIGRRSA</sequence>
<keyword evidence="2" id="KW-1185">Reference proteome</keyword>
<dbReference type="Pfam" id="PF13489">
    <property type="entry name" value="Methyltransf_23"/>
    <property type="match status" value="1"/>
</dbReference>
<dbReference type="EMBL" id="JAGMWT010000005">
    <property type="protein sequence ID" value="KAH7128549.1"/>
    <property type="molecule type" value="Genomic_DNA"/>
</dbReference>
<dbReference type="PANTHER" id="PTHR43591:SF108">
    <property type="entry name" value="S-ADENOSYL-L-METHIONINE-DEPENDENT METHYLTRANSFERASE"/>
    <property type="match status" value="1"/>
</dbReference>
<dbReference type="CDD" id="cd02440">
    <property type="entry name" value="AdoMet_MTases"/>
    <property type="match status" value="1"/>
</dbReference>
<dbReference type="GO" id="GO:0032259">
    <property type="term" value="P:methylation"/>
    <property type="evidence" value="ECO:0007669"/>
    <property type="project" value="UniProtKB-KW"/>
</dbReference>
<proteinExistence type="predicted"/>
<dbReference type="AlphaFoldDB" id="A0A9P9E0R3"/>
<evidence type="ECO:0000313" key="2">
    <source>
        <dbReference type="Proteomes" id="UP000700596"/>
    </source>
</evidence>
<keyword evidence="1" id="KW-0489">Methyltransferase</keyword>
<gene>
    <name evidence="1" type="ORF">B0J11DRAFT_273681</name>
</gene>
<dbReference type="Proteomes" id="UP000700596">
    <property type="component" value="Unassembled WGS sequence"/>
</dbReference>
<keyword evidence="1" id="KW-0808">Transferase</keyword>
<accession>A0A9P9E0R3</accession>
<comment type="caution">
    <text evidence="1">The sequence shown here is derived from an EMBL/GenBank/DDBJ whole genome shotgun (WGS) entry which is preliminary data.</text>
</comment>
<evidence type="ECO:0000313" key="1">
    <source>
        <dbReference type="EMBL" id="KAH7128549.1"/>
    </source>
</evidence>
<dbReference type="GO" id="GO:0008168">
    <property type="term" value="F:methyltransferase activity"/>
    <property type="evidence" value="ECO:0007669"/>
    <property type="project" value="UniProtKB-KW"/>
</dbReference>
<organism evidence="1 2">
    <name type="scientific">Dendryphion nanum</name>
    <dbReference type="NCBI Taxonomy" id="256645"/>
    <lineage>
        <taxon>Eukaryota</taxon>
        <taxon>Fungi</taxon>
        <taxon>Dikarya</taxon>
        <taxon>Ascomycota</taxon>
        <taxon>Pezizomycotina</taxon>
        <taxon>Dothideomycetes</taxon>
        <taxon>Pleosporomycetidae</taxon>
        <taxon>Pleosporales</taxon>
        <taxon>Torulaceae</taxon>
        <taxon>Dendryphion</taxon>
    </lineage>
</organism>
<dbReference type="InterPro" id="IPR029063">
    <property type="entry name" value="SAM-dependent_MTases_sf"/>
</dbReference>